<dbReference type="Proteomes" id="UP000000305">
    <property type="component" value="Unassembled WGS sequence"/>
</dbReference>
<keyword evidence="2" id="KW-1185">Reference proteome</keyword>
<gene>
    <name evidence="1" type="ORF">DAPPUDRAFT_237014</name>
</gene>
<dbReference type="PhylomeDB" id="E9G2I8"/>
<reference evidence="1 2" key="1">
    <citation type="journal article" date="2011" name="Science">
        <title>The ecoresponsive genome of Daphnia pulex.</title>
        <authorList>
            <person name="Colbourne J.K."/>
            <person name="Pfrender M.E."/>
            <person name="Gilbert D."/>
            <person name="Thomas W.K."/>
            <person name="Tucker A."/>
            <person name="Oakley T.H."/>
            <person name="Tokishita S."/>
            <person name="Aerts A."/>
            <person name="Arnold G.J."/>
            <person name="Basu M.K."/>
            <person name="Bauer D.J."/>
            <person name="Caceres C.E."/>
            <person name="Carmel L."/>
            <person name="Casola C."/>
            <person name="Choi J.H."/>
            <person name="Detter J.C."/>
            <person name="Dong Q."/>
            <person name="Dusheyko S."/>
            <person name="Eads B.D."/>
            <person name="Frohlich T."/>
            <person name="Geiler-Samerotte K.A."/>
            <person name="Gerlach D."/>
            <person name="Hatcher P."/>
            <person name="Jogdeo S."/>
            <person name="Krijgsveld J."/>
            <person name="Kriventseva E.V."/>
            <person name="Kultz D."/>
            <person name="Laforsch C."/>
            <person name="Lindquist E."/>
            <person name="Lopez J."/>
            <person name="Manak J.R."/>
            <person name="Muller J."/>
            <person name="Pangilinan J."/>
            <person name="Patwardhan R.P."/>
            <person name="Pitluck S."/>
            <person name="Pritham E.J."/>
            <person name="Rechtsteiner A."/>
            <person name="Rho M."/>
            <person name="Rogozin I.B."/>
            <person name="Sakarya O."/>
            <person name="Salamov A."/>
            <person name="Schaack S."/>
            <person name="Shapiro H."/>
            <person name="Shiga Y."/>
            <person name="Skalitzky C."/>
            <person name="Smith Z."/>
            <person name="Souvorov A."/>
            <person name="Sung W."/>
            <person name="Tang Z."/>
            <person name="Tsuchiya D."/>
            <person name="Tu H."/>
            <person name="Vos H."/>
            <person name="Wang M."/>
            <person name="Wolf Y.I."/>
            <person name="Yamagata H."/>
            <person name="Yamada T."/>
            <person name="Ye Y."/>
            <person name="Shaw J.R."/>
            <person name="Andrews J."/>
            <person name="Crease T.J."/>
            <person name="Tang H."/>
            <person name="Lucas S.M."/>
            <person name="Robertson H.M."/>
            <person name="Bork P."/>
            <person name="Koonin E.V."/>
            <person name="Zdobnov E.M."/>
            <person name="Grigoriev I.V."/>
            <person name="Lynch M."/>
            <person name="Boore J.L."/>
        </authorList>
    </citation>
    <scope>NUCLEOTIDE SEQUENCE [LARGE SCALE GENOMIC DNA]</scope>
</reference>
<dbReference type="OrthoDB" id="6379388at2759"/>
<evidence type="ECO:0000313" key="1">
    <source>
        <dbReference type="EMBL" id="EFX86260.1"/>
    </source>
</evidence>
<evidence type="ECO:0000313" key="2">
    <source>
        <dbReference type="Proteomes" id="UP000000305"/>
    </source>
</evidence>
<dbReference type="KEGG" id="dpx:DAPPUDRAFT_237014"/>
<accession>E9G2I8</accession>
<name>E9G2I8_DAPPU</name>
<dbReference type="PANTHER" id="PTHR23263:SF124">
    <property type="entry name" value="SMALL PROLINE-RICH PROTEIN 3"/>
    <property type="match status" value="1"/>
</dbReference>
<protein>
    <submittedName>
        <fullName evidence="1">Uncharacterized protein</fullName>
    </submittedName>
</protein>
<dbReference type="InParanoid" id="E9G2I8"/>
<proteinExistence type="predicted"/>
<sequence>MQNHNAAVLLHDKNIRNNRILHHKVPVVQYTTIYDVLNYYTEAPKNNSAQSYTTKAPEYCTTKAPEYCTTKAPEYCTTSYAAQPLTTRLLSTTPFQAITLPKRSNATLKRPTAAPSYYVEPKYYTEVPVYYTTTHAALSYHTDAPKYYNTKAPEYYITT</sequence>
<dbReference type="EMBL" id="GL732530">
    <property type="protein sequence ID" value="EFX86260.1"/>
    <property type="molecule type" value="Genomic_DNA"/>
</dbReference>
<dbReference type="PANTHER" id="PTHR23263">
    <property type="entry name" value="SMALL PROLINE-RICH PROTEIN"/>
    <property type="match status" value="1"/>
</dbReference>
<dbReference type="HOGENOM" id="CLU_1662583_0_0_1"/>
<organism evidence="1 2">
    <name type="scientific">Daphnia pulex</name>
    <name type="common">Water flea</name>
    <dbReference type="NCBI Taxonomy" id="6669"/>
    <lineage>
        <taxon>Eukaryota</taxon>
        <taxon>Metazoa</taxon>
        <taxon>Ecdysozoa</taxon>
        <taxon>Arthropoda</taxon>
        <taxon>Crustacea</taxon>
        <taxon>Branchiopoda</taxon>
        <taxon>Diplostraca</taxon>
        <taxon>Cladocera</taxon>
        <taxon>Anomopoda</taxon>
        <taxon>Daphniidae</taxon>
        <taxon>Daphnia</taxon>
    </lineage>
</organism>
<dbReference type="AlphaFoldDB" id="E9G2I8"/>